<dbReference type="InterPro" id="IPR006652">
    <property type="entry name" value="Kelch_1"/>
</dbReference>
<name>A0AAV7PAH7_PLEWA</name>
<dbReference type="PANTHER" id="PTHR45972:SF7">
    <property type="match status" value="1"/>
</dbReference>
<keyword evidence="4" id="KW-0472">Membrane</keyword>
<keyword evidence="1" id="KW-0880">Kelch repeat</keyword>
<feature type="compositionally biased region" description="Polar residues" evidence="3">
    <location>
        <begin position="692"/>
        <end position="711"/>
    </location>
</feature>
<organism evidence="5 6">
    <name type="scientific">Pleurodeles waltl</name>
    <name type="common">Iberian ribbed newt</name>
    <dbReference type="NCBI Taxonomy" id="8319"/>
    <lineage>
        <taxon>Eukaryota</taxon>
        <taxon>Metazoa</taxon>
        <taxon>Chordata</taxon>
        <taxon>Craniata</taxon>
        <taxon>Vertebrata</taxon>
        <taxon>Euteleostomi</taxon>
        <taxon>Amphibia</taxon>
        <taxon>Batrachia</taxon>
        <taxon>Caudata</taxon>
        <taxon>Salamandroidea</taxon>
        <taxon>Salamandridae</taxon>
        <taxon>Pleurodelinae</taxon>
        <taxon>Pleurodeles</taxon>
    </lineage>
</organism>
<dbReference type="InterPro" id="IPR015915">
    <property type="entry name" value="Kelch-typ_b-propeller"/>
</dbReference>
<comment type="caution">
    <text evidence="5">The sequence shown here is derived from an EMBL/GenBank/DDBJ whole genome shotgun (WGS) entry which is preliminary data.</text>
</comment>
<dbReference type="Pfam" id="PF01344">
    <property type="entry name" value="Kelch_1"/>
    <property type="match status" value="2"/>
</dbReference>
<evidence type="ECO:0000256" key="3">
    <source>
        <dbReference type="SAM" id="MobiDB-lite"/>
    </source>
</evidence>
<evidence type="ECO:0000256" key="1">
    <source>
        <dbReference type="ARBA" id="ARBA00022441"/>
    </source>
</evidence>
<dbReference type="SUPFAM" id="SSF117281">
    <property type="entry name" value="Kelch motif"/>
    <property type="match status" value="1"/>
</dbReference>
<dbReference type="SMART" id="SM00612">
    <property type="entry name" value="Kelch"/>
    <property type="match status" value="3"/>
</dbReference>
<evidence type="ECO:0000256" key="2">
    <source>
        <dbReference type="ARBA" id="ARBA00022737"/>
    </source>
</evidence>
<reference evidence="5" key="1">
    <citation type="journal article" date="2022" name="bioRxiv">
        <title>Sequencing and chromosome-scale assembly of the giantPleurodeles waltlgenome.</title>
        <authorList>
            <person name="Brown T."/>
            <person name="Elewa A."/>
            <person name="Iarovenko S."/>
            <person name="Subramanian E."/>
            <person name="Araus A.J."/>
            <person name="Petzold A."/>
            <person name="Susuki M."/>
            <person name="Suzuki K.-i.T."/>
            <person name="Hayashi T."/>
            <person name="Toyoda A."/>
            <person name="Oliveira C."/>
            <person name="Osipova E."/>
            <person name="Leigh N.D."/>
            <person name="Simon A."/>
            <person name="Yun M.H."/>
        </authorList>
    </citation>
    <scope>NUCLEOTIDE SEQUENCE</scope>
    <source>
        <strain evidence="5">20211129_DDA</strain>
        <tissue evidence="5">Liver</tissue>
    </source>
</reference>
<feature type="transmembrane region" description="Helical" evidence="4">
    <location>
        <begin position="12"/>
        <end position="34"/>
    </location>
</feature>
<evidence type="ECO:0000313" key="5">
    <source>
        <dbReference type="EMBL" id="KAJ1122225.1"/>
    </source>
</evidence>
<keyword evidence="2" id="KW-0677">Repeat</keyword>
<keyword evidence="4" id="KW-1133">Transmembrane helix</keyword>
<protein>
    <submittedName>
        <fullName evidence="5">Uncharacterized protein</fullName>
    </submittedName>
</protein>
<keyword evidence="6" id="KW-1185">Reference proteome</keyword>
<evidence type="ECO:0000256" key="4">
    <source>
        <dbReference type="SAM" id="Phobius"/>
    </source>
</evidence>
<evidence type="ECO:0000313" key="6">
    <source>
        <dbReference type="Proteomes" id="UP001066276"/>
    </source>
</evidence>
<feature type="compositionally biased region" description="Polar residues" evidence="3">
    <location>
        <begin position="1375"/>
        <end position="1394"/>
    </location>
</feature>
<dbReference type="PANTHER" id="PTHR45972">
    <property type="entry name" value="BTB_2 DOMAIN-CONTAINING PROTEIN"/>
    <property type="match status" value="1"/>
</dbReference>
<dbReference type="EMBL" id="JANPWB010000011">
    <property type="protein sequence ID" value="KAJ1122225.1"/>
    <property type="molecule type" value="Genomic_DNA"/>
</dbReference>
<feature type="region of interest" description="Disordered" evidence="3">
    <location>
        <begin position="1739"/>
        <end position="1772"/>
    </location>
</feature>
<feature type="region of interest" description="Disordered" evidence="3">
    <location>
        <begin position="681"/>
        <end position="711"/>
    </location>
</feature>
<accession>A0AAV7PAH7</accession>
<proteinExistence type="predicted"/>
<feature type="region of interest" description="Disordered" evidence="3">
    <location>
        <begin position="1375"/>
        <end position="1422"/>
    </location>
</feature>
<feature type="region of interest" description="Disordered" evidence="3">
    <location>
        <begin position="461"/>
        <end position="481"/>
    </location>
</feature>
<dbReference type="InterPro" id="IPR052310">
    <property type="entry name" value="Kelch/BTB_domain_protein"/>
</dbReference>
<gene>
    <name evidence="5" type="ORF">NDU88_000728</name>
</gene>
<dbReference type="Proteomes" id="UP001066276">
    <property type="component" value="Chromosome 7"/>
</dbReference>
<keyword evidence="4" id="KW-0812">Transmembrane</keyword>
<feature type="compositionally biased region" description="Basic and acidic residues" evidence="3">
    <location>
        <begin position="1758"/>
        <end position="1772"/>
    </location>
</feature>
<dbReference type="Gene3D" id="2.120.10.80">
    <property type="entry name" value="Kelch-type beta propeller"/>
    <property type="match status" value="1"/>
</dbReference>
<sequence>MKEDGQSMEIPLLARVLLTLAVVAATTAAVRWLVSSQRKKTRTASDAERLEICLGRQSVTDSRTEEIDNQFGEEGPALCHPQVLKGNDTSVQTNQRQANGSGPIRIRDAAQGNNSAPACQATSRHEAVWHQLEAEPPTTYTAIALFPKQEPVATGEPEALARDMAPGYTLRSQLEEGTVGANVPSIVWSLGQVRVPMQLPDATLPANTNHPRQADSVFVLSALPAQFQQTQGQGIDYTENGGHGDKRNSPGFGNRYSAVSGSPGELETGLDTVAASKGYASLCEESKVCQERGWSGDSVPAVQAAGFPTGRHPGTPVPRLQLENEGEEAHLSLQAKPLNSVPSETAARKLQYPPEIRPGVNTNQTMKAVSDLTVYAGESNASDILCGPAGGKPCTCSENSTDGIPGLNHSGGSSGTGCKDHEGCPDFASVTSTHEYNDPGNKTTEPCLGREPFIHPNRRLPWEGPSALPEGGGPTQGHSTAERGQFHAEWDSSEGGCERTQQHEETCPNKVFEASASVDGSQDELAMCHEKHEHVSAPEQVRAVSLGLPNVPSERYQLKVRSKESGPCQSEITNAIWSDLRGEGSNAGTAGIYTESGYRITNQSKTQLEIEICQSSDHDTTTKLNYASFNSNSKLGLKPLLEIQSVQKELPLYENSDCSNEVKGQASMDPHVSRKCREVIKQRSTVDDTPDSHTYNNNEHPPAQKGTSNSTSKDIINILSESDFQMERSHSNTYSNVKVNAGHFSKEQALYTPFKRDATISGCQTQVKEHLQADSASFEVRLQATTLDNTKFPSCVTETFENGQTYEVSFSEGDRNDSKSLSSEQGLKHIVKNESCPDELPFSESILLTEIEEKELAASHKSHTSCDVTGHPAVVYPSARETSQYALANFLPLPSPTATSCMVEKCTYVATTPLEEDSSCSVTNPKAKHDSEQRDSDMMTRYLNTFIASPTTPRLLCEGCSNSAATDAKVSKNEPTVQNNIEDNESVVGIQGTLETRDAHQYKEHYTTDLPKCDTSDVHVCKCQPGKHSALDKTEAMLDPSQRWNTDQKIYQSKENNEDTVTENDNDSKSAFKSEVRARDANPNTHNCIPEKVTLGMHIMSFPNELFPLVSEQGTTTKSSIQVINHNVESSTCTFLENVDCPDNLGTAVLIDVKVNELQPSLVSNKGQDVEDQCSIQDVPTLGPSNDVKHNLLLPSSKISRRAGVGEGNKAGHRQEQESISSNATVAFQLDGRDMVMDINKVISSEINKDSVAKNYKEGSCHSVLEQFLGSAFRERFNNATLLHHGISNDLTNEARNEDIPKTQMLQELEVTLPGNKIAYPIDLCVANVKKTQQCEERSSYIQDVYTSNQDFSEFKMSPHGYLCLQKQPRAADSKNNLYSETSESGYTTDSLSTPVYEERSWSSLGTGDEDSENNDHELDPIMPNMEQTRDTTSHRDNYTASTVVSYNHINHNSISTEGKSEEKDHMSTEGSQYPSVKVGVDVGDNLFSSITNACVEEIGQKHIGLLSDHLQQSLKDNFENLCREDSRSCTSWCPEQCRTCSNTDKSHDSDNTMLNVSSHHVKSSEEAQHQCHKLHEKWYPPNTAEVPEQTTVGKGTNFIQGLRGVDINNKDEEVLTDSGVTKHLSADPIPLETCSESLGTITHFQSKIEDTHQAPQSEEVVSNKQLEKEEHSSSTYLFSHCTKPLKERSYEWKIPRHQQDGKAITYTKKLSSGSYGGFVKAKTESLCVLHSGQESYVSRVPSRSTPDDVMDSLTFSENEHSKSNKSHSITDTHLVRYGQTKDESTKTLDAVFGENDKNSSQYAHHTRHQGIPTTVPLPSSAFHETHSPPGITPFVPSNSNFCMDRPTMGESETASNMDYNVSSINASVELERKMHQRRKGIQRRGSISEIAENPDLRIYETGCSNPKTKMPLAKSCEDILSGAPNKKVEANSKARSMLCLLTEHYSLPASKGQKIPVEHVAKGSFLNIPETLQLTEDAMKLQLNLGNCLELLKFAKKNRASDLQEAAYAVMSDNYLQVLREPAIYSHLSGGERDRILQLRTRGKKVLGVAELETIYRLKNITQSSICPAVNELPLHSQGTDRQPHAWLYTFNMLTNAWHPLTQIPEEANLKGCGICTLNNYLFLAGGIRGQGQDAFCSNKVFCYNPLTEIWRQVMPMNQARSQLRLVAVDGYLYAIGGECLYTVERYDPRLDKWTFRASLPRGSFAVAHEAVTCSDEIYVSGGNLFYRLLKYSPLKDLWEECPYNSSRKRSCDMVAIRNFIYRFDIQRESGVSVFKYNTTTKIWNECATMCLSNPLPFRCAVLDGSVYCLNKKMIVRFSTDDRSQGFVPDSLHAFPGGGGGALCPFVLTLPHHTSLQTSV</sequence>